<evidence type="ECO:0000313" key="2">
    <source>
        <dbReference type="EMBL" id="KAF8478995.1"/>
    </source>
</evidence>
<feature type="compositionally biased region" description="Polar residues" evidence="1">
    <location>
        <begin position="15"/>
        <end position="36"/>
    </location>
</feature>
<dbReference type="OrthoDB" id="3245970at2759"/>
<reference evidence="2" key="1">
    <citation type="submission" date="2019-10" db="EMBL/GenBank/DDBJ databases">
        <authorList>
            <consortium name="DOE Joint Genome Institute"/>
            <person name="Kuo A."/>
            <person name="Miyauchi S."/>
            <person name="Kiss E."/>
            <person name="Drula E."/>
            <person name="Kohler A."/>
            <person name="Sanchez-Garcia M."/>
            <person name="Andreopoulos B."/>
            <person name="Barry K.W."/>
            <person name="Bonito G."/>
            <person name="Buee M."/>
            <person name="Carver A."/>
            <person name="Chen C."/>
            <person name="Cichocki N."/>
            <person name="Clum A."/>
            <person name="Culley D."/>
            <person name="Crous P.W."/>
            <person name="Fauchery L."/>
            <person name="Girlanda M."/>
            <person name="Hayes R."/>
            <person name="Keri Z."/>
            <person name="LaButti K."/>
            <person name="Lipzen A."/>
            <person name="Lombard V."/>
            <person name="Magnuson J."/>
            <person name="Maillard F."/>
            <person name="Morin E."/>
            <person name="Murat C."/>
            <person name="Nolan M."/>
            <person name="Ohm R."/>
            <person name="Pangilinan J."/>
            <person name="Pereira M."/>
            <person name="Perotto S."/>
            <person name="Peter M."/>
            <person name="Riley R."/>
            <person name="Sitrit Y."/>
            <person name="Stielow B."/>
            <person name="Szollosi G."/>
            <person name="Zifcakova L."/>
            <person name="Stursova M."/>
            <person name="Spatafora J.W."/>
            <person name="Tedersoo L."/>
            <person name="Vaario L.-M."/>
            <person name="Yamada A."/>
            <person name="Yan M."/>
            <person name="Wang P."/>
            <person name="Xu J."/>
            <person name="Bruns T."/>
            <person name="Baldrian P."/>
            <person name="Vilgalys R."/>
            <person name="Henrissat B."/>
            <person name="Grigoriev I.V."/>
            <person name="Hibbett D."/>
            <person name="Nagy L.G."/>
            <person name="Martin F.M."/>
        </authorList>
    </citation>
    <scope>NUCLEOTIDE SEQUENCE</scope>
    <source>
        <strain evidence="2">Prilba</strain>
    </source>
</reference>
<feature type="compositionally biased region" description="Low complexity" evidence="1">
    <location>
        <begin position="57"/>
        <end position="70"/>
    </location>
</feature>
<dbReference type="AlphaFoldDB" id="A0A9P5MUN0"/>
<dbReference type="Proteomes" id="UP000759537">
    <property type="component" value="Unassembled WGS sequence"/>
</dbReference>
<comment type="caution">
    <text evidence="2">The sequence shown here is derived from an EMBL/GenBank/DDBJ whole genome shotgun (WGS) entry which is preliminary data.</text>
</comment>
<feature type="region of interest" description="Disordered" evidence="1">
    <location>
        <begin position="15"/>
        <end position="113"/>
    </location>
</feature>
<evidence type="ECO:0000313" key="3">
    <source>
        <dbReference type="Proteomes" id="UP000759537"/>
    </source>
</evidence>
<protein>
    <submittedName>
        <fullName evidence="2">Uncharacterized protein</fullName>
    </submittedName>
</protein>
<reference evidence="2" key="2">
    <citation type="journal article" date="2020" name="Nat. Commun.">
        <title>Large-scale genome sequencing of mycorrhizal fungi provides insights into the early evolution of symbiotic traits.</title>
        <authorList>
            <person name="Miyauchi S."/>
            <person name="Kiss E."/>
            <person name="Kuo A."/>
            <person name="Drula E."/>
            <person name="Kohler A."/>
            <person name="Sanchez-Garcia M."/>
            <person name="Morin E."/>
            <person name="Andreopoulos B."/>
            <person name="Barry K.W."/>
            <person name="Bonito G."/>
            <person name="Buee M."/>
            <person name="Carver A."/>
            <person name="Chen C."/>
            <person name="Cichocki N."/>
            <person name="Clum A."/>
            <person name="Culley D."/>
            <person name="Crous P.W."/>
            <person name="Fauchery L."/>
            <person name="Girlanda M."/>
            <person name="Hayes R.D."/>
            <person name="Keri Z."/>
            <person name="LaButti K."/>
            <person name="Lipzen A."/>
            <person name="Lombard V."/>
            <person name="Magnuson J."/>
            <person name="Maillard F."/>
            <person name="Murat C."/>
            <person name="Nolan M."/>
            <person name="Ohm R.A."/>
            <person name="Pangilinan J."/>
            <person name="Pereira M.F."/>
            <person name="Perotto S."/>
            <person name="Peter M."/>
            <person name="Pfister S."/>
            <person name="Riley R."/>
            <person name="Sitrit Y."/>
            <person name="Stielow J.B."/>
            <person name="Szollosi G."/>
            <person name="Zifcakova L."/>
            <person name="Stursova M."/>
            <person name="Spatafora J.W."/>
            <person name="Tedersoo L."/>
            <person name="Vaario L.M."/>
            <person name="Yamada A."/>
            <person name="Yan M."/>
            <person name="Wang P."/>
            <person name="Xu J."/>
            <person name="Bruns T."/>
            <person name="Baldrian P."/>
            <person name="Vilgalys R."/>
            <person name="Dunand C."/>
            <person name="Henrissat B."/>
            <person name="Grigoriev I.V."/>
            <person name="Hibbett D."/>
            <person name="Nagy L.G."/>
            <person name="Martin F.M."/>
        </authorList>
    </citation>
    <scope>NUCLEOTIDE SEQUENCE</scope>
    <source>
        <strain evidence="2">Prilba</strain>
    </source>
</reference>
<keyword evidence="3" id="KW-1185">Reference proteome</keyword>
<proteinExistence type="predicted"/>
<feature type="compositionally biased region" description="Basic and acidic residues" evidence="1">
    <location>
        <begin position="37"/>
        <end position="54"/>
    </location>
</feature>
<sequence>MNRLAPVLYIRSTLASSRADLSSTQSSGTTEVLSDASSEKTRVSQDGTLEKPEHPMAAGALESESESAALPVTINEPRTPPPARTSLFASDSTNGPFRFVEPSGKTPTHVEDDPFDSVVMESISVGLVPMHMPRLTDPIALCTGFSMQAEVVKHASKFAEFRKARRKAYPERESKAEESEGGLFFASRMLGRSPALNTSKECSSDNPPPRRPLFDYLGVDIPNVSIVIPGTEGSP</sequence>
<gene>
    <name evidence="2" type="ORF">DFH94DRAFT_746916</name>
</gene>
<name>A0A9P5MUN0_9AGAM</name>
<accession>A0A9P5MUN0</accession>
<dbReference type="EMBL" id="WHVB01000010">
    <property type="protein sequence ID" value="KAF8478995.1"/>
    <property type="molecule type" value="Genomic_DNA"/>
</dbReference>
<evidence type="ECO:0000256" key="1">
    <source>
        <dbReference type="SAM" id="MobiDB-lite"/>
    </source>
</evidence>
<organism evidence="2 3">
    <name type="scientific">Russula ochroleuca</name>
    <dbReference type="NCBI Taxonomy" id="152965"/>
    <lineage>
        <taxon>Eukaryota</taxon>
        <taxon>Fungi</taxon>
        <taxon>Dikarya</taxon>
        <taxon>Basidiomycota</taxon>
        <taxon>Agaricomycotina</taxon>
        <taxon>Agaricomycetes</taxon>
        <taxon>Russulales</taxon>
        <taxon>Russulaceae</taxon>
        <taxon>Russula</taxon>
    </lineage>
</organism>